<proteinExistence type="predicted"/>
<organism evidence="1 2">
    <name type="scientific">Gossypium schwendimanii</name>
    <name type="common">Cotton</name>
    <dbReference type="NCBI Taxonomy" id="34291"/>
    <lineage>
        <taxon>Eukaryota</taxon>
        <taxon>Viridiplantae</taxon>
        <taxon>Streptophyta</taxon>
        <taxon>Embryophyta</taxon>
        <taxon>Tracheophyta</taxon>
        <taxon>Spermatophyta</taxon>
        <taxon>Magnoliopsida</taxon>
        <taxon>eudicotyledons</taxon>
        <taxon>Gunneridae</taxon>
        <taxon>Pentapetalae</taxon>
        <taxon>rosids</taxon>
        <taxon>malvids</taxon>
        <taxon>Malvales</taxon>
        <taxon>Malvaceae</taxon>
        <taxon>Malvoideae</taxon>
        <taxon>Gossypium</taxon>
    </lineage>
</organism>
<dbReference type="Proteomes" id="UP000593576">
    <property type="component" value="Unassembled WGS sequence"/>
</dbReference>
<accession>A0A7J9MEX9</accession>
<evidence type="ECO:0000313" key="2">
    <source>
        <dbReference type="Proteomes" id="UP000593576"/>
    </source>
</evidence>
<dbReference type="AlphaFoldDB" id="A0A7J9MEX9"/>
<protein>
    <submittedName>
        <fullName evidence="1">Uncharacterized protein</fullName>
    </submittedName>
</protein>
<evidence type="ECO:0000313" key="1">
    <source>
        <dbReference type="EMBL" id="MBA0869632.1"/>
    </source>
</evidence>
<name>A0A7J9MEX9_GOSSC</name>
<reference evidence="1 2" key="1">
    <citation type="journal article" date="2019" name="Genome Biol. Evol.">
        <title>Insights into the evolution of the New World diploid cottons (Gossypium, subgenus Houzingenia) based on genome sequencing.</title>
        <authorList>
            <person name="Grover C.E."/>
            <person name="Arick M.A. 2nd"/>
            <person name="Thrash A."/>
            <person name="Conover J.L."/>
            <person name="Sanders W.S."/>
            <person name="Peterson D.G."/>
            <person name="Frelichowski J.E."/>
            <person name="Scheffler J.A."/>
            <person name="Scheffler B.E."/>
            <person name="Wendel J.F."/>
        </authorList>
    </citation>
    <scope>NUCLEOTIDE SEQUENCE [LARGE SCALE GENOMIC DNA]</scope>
    <source>
        <strain evidence="1">1</strain>
        <tissue evidence="1">Leaf</tissue>
    </source>
</reference>
<keyword evidence="2" id="KW-1185">Reference proteome</keyword>
<comment type="caution">
    <text evidence="1">The sequence shown here is derived from an EMBL/GenBank/DDBJ whole genome shotgun (WGS) entry which is preliminary data.</text>
</comment>
<dbReference type="EMBL" id="JABFAF010000011">
    <property type="protein sequence ID" value="MBA0869632.1"/>
    <property type="molecule type" value="Genomic_DNA"/>
</dbReference>
<sequence>MLRAWFQSMEYKSIGII</sequence>
<gene>
    <name evidence="1" type="ORF">Goshw_000799</name>
</gene>